<dbReference type="InterPro" id="IPR011989">
    <property type="entry name" value="ARM-like"/>
</dbReference>
<evidence type="ECO:0000313" key="8">
    <source>
        <dbReference type="Proteomes" id="UP000179807"/>
    </source>
</evidence>
<dbReference type="InterPro" id="IPR016024">
    <property type="entry name" value="ARM-type_fold"/>
</dbReference>
<comment type="similarity">
    <text evidence="2">Belongs to the adaptor complexes large subunit family.</text>
</comment>
<reference evidence="7" key="1">
    <citation type="submission" date="2016-10" db="EMBL/GenBank/DDBJ databases">
        <authorList>
            <person name="Benchimol M."/>
            <person name="Almeida L.G."/>
            <person name="Vasconcelos A.T."/>
            <person name="Perreira-Neves A."/>
            <person name="Rosa I.A."/>
            <person name="Tasca T."/>
            <person name="Bogo M.R."/>
            <person name="de Souza W."/>
        </authorList>
    </citation>
    <scope>NUCLEOTIDE SEQUENCE [LARGE SCALE GENOMIC DNA]</scope>
    <source>
        <strain evidence="7">K</strain>
    </source>
</reference>
<dbReference type="Gene3D" id="1.25.10.10">
    <property type="entry name" value="Leucine-rich Repeat Variant"/>
    <property type="match status" value="1"/>
</dbReference>
<dbReference type="GO" id="GO:0006886">
    <property type="term" value="P:intracellular protein transport"/>
    <property type="evidence" value="ECO:0007669"/>
    <property type="project" value="InterPro"/>
</dbReference>
<dbReference type="InterPro" id="IPR013041">
    <property type="entry name" value="Clathrin_app_Ig-like_sf"/>
</dbReference>
<evidence type="ECO:0000259" key="6">
    <source>
        <dbReference type="Pfam" id="PF01602"/>
    </source>
</evidence>
<dbReference type="Proteomes" id="UP000179807">
    <property type="component" value="Unassembled WGS sequence"/>
</dbReference>
<evidence type="ECO:0000256" key="3">
    <source>
        <dbReference type="ARBA" id="ARBA00022448"/>
    </source>
</evidence>
<dbReference type="VEuPathDB" id="TrichDB:TRFO_27490"/>
<dbReference type="PANTHER" id="PTHR11134">
    <property type="entry name" value="ADAPTOR COMPLEX SUBUNIT BETA FAMILY MEMBER"/>
    <property type="match status" value="1"/>
</dbReference>
<dbReference type="GO" id="GO:0012505">
    <property type="term" value="C:endomembrane system"/>
    <property type="evidence" value="ECO:0007669"/>
    <property type="project" value="UniProtKB-SubCell"/>
</dbReference>
<dbReference type="AlphaFoldDB" id="A0A1J4K0I0"/>
<sequence length="812" mass="91128">MHGLIDGSSDEKSDIITIRNQLDGNDATYRKIAAKRVVNLMRSGENVQSLFSSMLRCVKTSDIELKKLIYLYLINYSSQEPEQAIMAVNTFIQDSQDENPLVRALAVRNMCRIRIESVAEHMIIPLKKCLCDPNPYVRKTSALSVSKLYDIIPESIENADIFNDLLALLHDGNPMVVANTTAAICEINERRTTPIFEFNSKTLHPVLNALHNSSEWCQILILDTVAKCVPEGHKAAKHLIERLEPFLKNRNPAVVVGAFKAIFMLMEYDKRSPMEIFPTIIPPFISLCSSAEPEIQYVVLQTVLLFVQKYPKALSKEIRFFFCKYNDPSFVKMVKLDIIIQVMQPVTVTVVLEELTEYTNEVDVAFVRKTIRCIGQIAVKIEASARRCVDILMTCLTGKADYAVEEAIIVICDILRKFPGDFESVLGPVCGSLERVNDPKAKASAIWLLGEFCQIIDKVDILLDPFLDTFHDEQPLVQLQILTALVKIFICKPDQTRDQLQFVLNEATKDSNVPDVKNRALLYWRLLSNDTSIAKSIIVFDKQTITDSGVHFDQSVLDELIKNMGTVSGVLHVVPSDFVRRVKYVPEDDSENLNEDELRNWVNARLTDETYLSLSVDFDPNNMYLRLVNKSPAQLSQFAVALNTNAIGLTIAQPPSFPEMLEFGDNAEVSVPIRLDPSQVGNIDKTDLQIALRTNVGNIFGTTRIPIEIATTADGNIGQDGFRMRFSSYQCGINVTVEATTIADDSLLAERNVFVVGKNNDTIYVSFSLSPQHIFVAELKPAGQNFIALVKAENNTFLPLIENNAPYLFAHK</sequence>
<dbReference type="SUPFAM" id="SSF49348">
    <property type="entry name" value="Clathrin adaptor appendage domain"/>
    <property type="match status" value="1"/>
</dbReference>
<keyword evidence="4" id="KW-0653">Protein transport</keyword>
<evidence type="ECO:0000313" key="7">
    <source>
        <dbReference type="EMBL" id="OHT04929.1"/>
    </source>
</evidence>
<evidence type="ECO:0000256" key="1">
    <source>
        <dbReference type="ARBA" id="ARBA00004308"/>
    </source>
</evidence>
<comment type="caution">
    <text evidence="7">The sequence shown here is derived from an EMBL/GenBank/DDBJ whole genome shotgun (WGS) entry which is preliminary data.</text>
</comment>
<evidence type="ECO:0000256" key="4">
    <source>
        <dbReference type="ARBA" id="ARBA00022927"/>
    </source>
</evidence>
<dbReference type="InterPro" id="IPR026739">
    <property type="entry name" value="AP_beta"/>
</dbReference>
<feature type="domain" description="Clathrin/coatomer adaptor adaptin-like N-terminal" evidence="6">
    <location>
        <begin position="12"/>
        <end position="529"/>
    </location>
</feature>
<dbReference type="InterPro" id="IPR013037">
    <property type="entry name" value="Clathrin_b-adaptin_app_Ig-like"/>
</dbReference>
<proteinExistence type="inferred from homology"/>
<dbReference type="GeneID" id="94840289"/>
<evidence type="ECO:0000256" key="5">
    <source>
        <dbReference type="ARBA" id="ARBA00023136"/>
    </source>
</evidence>
<dbReference type="SUPFAM" id="SSF48371">
    <property type="entry name" value="ARM repeat"/>
    <property type="match status" value="1"/>
</dbReference>
<protein>
    <submittedName>
        <fullName evidence="7">Adaptin N terminal region family protein</fullName>
    </submittedName>
</protein>
<dbReference type="InterPro" id="IPR002553">
    <property type="entry name" value="Clathrin/coatomer_adapt-like_N"/>
</dbReference>
<evidence type="ECO:0000256" key="2">
    <source>
        <dbReference type="ARBA" id="ARBA00006613"/>
    </source>
</evidence>
<accession>A0A1J4K0I0</accession>
<dbReference type="GO" id="GO:0030117">
    <property type="term" value="C:membrane coat"/>
    <property type="evidence" value="ECO:0007669"/>
    <property type="project" value="InterPro"/>
</dbReference>
<comment type="subcellular location">
    <subcellularLocation>
        <location evidence="1">Endomembrane system</location>
    </subcellularLocation>
</comment>
<keyword evidence="3" id="KW-0813">Transport</keyword>
<dbReference type="Gene3D" id="2.60.40.1150">
    <property type="match status" value="1"/>
</dbReference>
<organism evidence="7 8">
    <name type="scientific">Tritrichomonas foetus</name>
    <dbReference type="NCBI Taxonomy" id="1144522"/>
    <lineage>
        <taxon>Eukaryota</taxon>
        <taxon>Metamonada</taxon>
        <taxon>Parabasalia</taxon>
        <taxon>Tritrichomonadida</taxon>
        <taxon>Tritrichomonadidae</taxon>
        <taxon>Tritrichomonas</taxon>
    </lineage>
</organism>
<gene>
    <name evidence="7" type="ORF">TRFO_27490</name>
</gene>
<dbReference type="EMBL" id="MLAK01000776">
    <property type="protein sequence ID" value="OHT04929.1"/>
    <property type="molecule type" value="Genomic_DNA"/>
</dbReference>
<dbReference type="OrthoDB" id="10254310at2759"/>
<name>A0A1J4K0I0_9EUKA</name>
<keyword evidence="5" id="KW-0472">Membrane</keyword>
<dbReference type="Pfam" id="PF01602">
    <property type="entry name" value="Adaptin_N"/>
    <property type="match status" value="1"/>
</dbReference>
<keyword evidence="8" id="KW-1185">Reference proteome</keyword>
<dbReference type="RefSeq" id="XP_068358065.1">
    <property type="nucleotide sequence ID" value="XM_068505585.1"/>
</dbReference>
<dbReference type="GO" id="GO:0016192">
    <property type="term" value="P:vesicle-mediated transport"/>
    <property type="evidence" value="ECO:0007669"/>
    <property type="project" value="InterPro"/>
</dbReference>